<dbReference type="InterPro" id="IPR023271">
    <property type="entry name" value="Aquaporin-like"/>
</dbReference>
<evidence type="ECO:0000313" key="9">
    <source>
        <dbReference type="EMBL" id="MCD2425373.1"/>
    </source>
</evidence>
<protein>
    <submittedName>
        <fullName evidence="9">Aquaporin family protein</fullName>
    </submittedName>
</protein>
<dbReference type="Proteomes" id="UP001199816">
    <property type="component" value="Unassembled WGS sequence"/>
</dbReference>
<dbReference type="PRINTS" id="PR00783">
    <property type="entry name" value="MINTRINSICP"/>
</dbReference>
<sequence length="266" mass="28499">MRSLLNECLGELAGTFMVVFLGCGAVAVSLLFNGLPHITAIAAVWGIAVITAIYLFRSVCGAHFNPAVSIAMVIAGRFEKRKLVGYFMAQLAGAMVAAGMLYLLLKGSLTTYENTHDIVRGTPGSAASARMFGEFYAPNPVLLAMLAECAGTFLLTTGIFIITHAQPGKKSRLTYAPVAIGILLALLICVFASVTQAGFNPARDFGPRCIAFLCGWQAAAFPDQTGGFFWVYILAPFMGAAMAAVLYNYYRRWSLGTALKMKYENG</sequence>
<accession>A0ABS8PWC5</accession>
<evidence type="ECO:0000256" key="8">
    <source>
        <dbReference type="SAM" id="Phobius"/>
    </source>
</evidence>
<comment type="similarity">
    <text evidence="2 7">Belongs to the MIP/aquaporin (TC 1.A.8) family.</text>
</comment>
<evidence type="ECO:0000256" key="5">
    <source>
        <dbReference type="ARBA" id="ARBA00022989"/>
    </source>
</evidence>
<comment type="subcellular location">
    <subcellularLocation>
        <location evidence="1">Membrane</location>
        <topology evidence="1">Multi-pass membrane protein</topology>
    </subcellularLocation>
</comment>
<proteinExistence type="inferred from homology"/>
<keyword evidence="3 7" id="KW-0813">Transport</keyword>
<dbReference type="Pfam" id="PF00230">
    <property type="entry name" value="MIP"/>
    <property type="match status" value="1"/>
</dbReference>
<dbReference type="InterPro" id="IPR050363">
    <property type="entry name" value="MIP/Aquaporin"/>
</dbReference>
<evidence type="ECO:0000256" key="3">
    <source>
        <dbReference type="ARBA" id="ARBA00022448"/>
    </source>
</evidence>
<keyword evidence="6 8" id="KW-0472">Membrane</keyword>
<dbReference type="EMBL" id="JAJNEC010000007">
    <property type="protein sequence ID" value="MCD2425373.1"/>
    <property type="molecule type" value="Genomic_DNA"/>
</dbReference>
<feature type="transmembrane region" description="Helical" evidence="8">
    <location>
        <begin position="229"/>
        <end position="250"/>
    </location>
</feature>
<dbReference type="PROSITE" id="PS00221">
    <property type="entry name" value="MIP"/>
    <property type="match status" value="1"/>
</dbReference>
<gene>
    <name evidence="9" type="ORF">LQ567_21495</name>
</gene>
<keyword evidence="10" id="KW-1185">Reference proteome</keyword>
<dbReference type="PANTHER" id="PTHR43829:SF9">
    <property type="entry name" value="AQUAPORIN-9"/>
    <property type="match status" value="1"/>
</dbReference>
<feature type="transmembrane region" description="Helical" evidence="8">
    <location>
        <begin position="174"/>
        <end position="194"/>
    </location>
</feature>
<comment type="caution">
    <text evidence="9">The sequence shown here is derived from an EMBL/GenBank/DDBJ whole genome shotgun (WGS) entry which is preliminary data.</text>
</comment>
<reference evidence="9 10" key="1">
    <citation type="submission" date="2021-11" db="EMBL/GenBank/DDBJ databases">
        <title>Genomic of Niabella pedocola.</title>
        <authorList>
            <person name="Wu T."/>
        </authorList>
    </citation>
    <scope>NUCLEOTIDE SEQUENCE [LARGE SCALE GENOMIC DNA]</scope>
    <source>
        <strain evidence="9 10">JCM 31011</strain>
    </source>
</reference>
<organism evidence="9 10">
    <name type="scientific">Niabella pedocola</name>
    <dbReference type="NCBI Taxonomy" id="1752077"/>
    <lineage>
        <taxon>Bacteria</taxon>
        <taxon>Pseudomonadati</taxon>
        <taxon>Bacteroidota</taxon>
        <taxon>Chitinophagia</taxon>
        <taxon>Chitinophagales</taxon>
        <taxon>Chitinophagaceae</taxon>
        <taxon>Niabella</taxon>
    </lineage>
</organism>
<evidence type="ECO:0000256" key="4">
    <source>
        <dbReference type="ARBA" id="ARBA00022692"/>
    </source>
</evidence>
<evidence type="ECO:0000256" key="6">
    <source>
        <dbReference type="ARBA" id="ARBA00023136"/>
    </source>
</evidence>
<keyword evidence="4 7" id="KW-0812">Transmembrane</keyword>
<feature type="transmembrane region" description="Helical" evidence="8">
    <location>
        <begin position="12"/>
        <end position="32"/>
    </location>
</feature>
<dbReference type="PANTHER" id="PTHR43829">
    <property type="entry name" value="AQUAPORIN OR AQUAGLYCEROPORIN RELATED"/>
    <property type="match status" value="1"/>
</dbReference>
<name>A0ABS8PWC5_9BACT</name>
<feature type="transmembrane region" description="Helical" evidence="8">
    <location>
        <begin position="83"/>
        <end position="105"/>
    </location>
</feature>
<evidence type="ECO:0000256" key="2">
    <source>
        <dbReference type="ARBA" id="ARBA00006175"/>
    </source>
</evidence>
<dbReference type="PROSITE" id="PS51257">
    <property type="entry name" value="PROKAR_LIPOPROTEIN"/>
    <property type="match status" value="1"/>
</dbReference>
<evidence type="ECO:0000256" key="7">
    <source>
        <dbReference type="RuleBase" id="RU000477"/>
    </source>
</evidence>
<evidence type="ECO:0000256" key="1">
    <source>
        <dbReference type="ARBA" id="ARBA00004141"/>
    </source>
</evidence>
<keyword evidence="5 8" id="KW-1133">Transmembrane helix</keyword>
<feature type="transmembrane region" description="Helical" evidence="8">
    <location>
        <begin position="141"/>
        <end position="162"/>
    </location>
</feature>
<dbReference type="InterPro" id="IPR022357">
    <property type="entry name" value="MIP_CS"/>
</dbReference>
<evidence type="ECO:0000313" key="10">
    <source>
        <dbReference type="Proteomes" id="UP001199816"/>
    </source>
</evidence>
<feature type="transmembrane region" description="Helical" evidence="8">
    <location>
        <begin position="38"/>
        <end position="56"/>
    </location>
</feature>
<dbReference type="InterPro" id="IPR000425">
    <property type="entry name" value="MIP"/>
</dbReference>
<dbReference type="Gene3D" id="1.20.1080.10">
    <property type="entry name" value="Glycerol uptake facilitator protein"/>
    <property type="match status" value="1"/>
</dbReference>
<dbReference type="SUPFAM" id="SSF81338">
    <property type="entry name" value="Aquaporin-like"/>
    <property type="match status" value="1"/>
</dbReference>
<dbReference type="RefSeq" id="WP_231007848.1">
    <property type="nucleotide sequence ID" value="NZ_JAJNEC010000007.1"/>
</dbReference>